<dbReference type="SMART" id="SM00342">
    <property type="entry name" value="HTH_ARAC"/>
    <property type="match status" value="1"/>
</dbReference>
<evidence type="ECO:0000256" key="1">
    <source>
        <dbReference type="ARBA" id="ARBA00023015"/>
    </source>
</evidence>
<dbReference type="PROSITE" id="PS01124">
    <property type="entry name" value="HTH_ARAC_FAMILY_2"/>
    <property type="match status" value="1"/>
</dbReference>
<evidence type="ECO:0000256" key="3">
    <source>
        <dbReference type="ARBA" id="ARBA00023163"/>
    </source>
</evidence>
<organism evidence="6 7">
    <name type="scientific">Massilia cellulosiltytica</name>
    <dbReference type="NCBI Taxonomy" id="2683234"/>
    <lineage>
        <taxon>Bacteria</taxon>
        <taxon>Pseudomonadati</taxon>
        <taxon>Pseudomonadota</taxon>
        <taxon>Betaproteobacteria</taxon>
        <taxon>Burkholderiales</taxon>
        <taxon>Oxalobacteraceae</taxon>
        <taxon>Telluria group</taxon>
        <taxon>Massilia</taxon>
    </lineage>
</organism>
<dbReference type="InterPro" id="IPR018060">
    <property type="entry name" value="HTH_AraC"/>
</dbReference>
<reference evidence="6 7" key="1">
    <citation type="submission" date="2019-12" db="EMBL/GenBank/DDBJ databases">
        <authorList>
            <person name="Li C."/>
            <person name="Zhao J."/>
        </authorList>
    </citation>
    <scope>NUCLEOTIDE SEQUENCE [LARGE SCALE GENOMIC DNA]</scope>
    <source>
        <strain evidence="6 7">NEAU-DD11</strain>
    </source>
</reference>
<dbReference type="GO" id="GO:0003700">
    <property type="term" value="F:DNA-binding transcription factor activity"/>
    <property type="evidence" value="ECO:0007669"/>
    <property type="project" value="InterPro"/>
</dbReference>
<dbReference type="PANTHER" id="PTHR46796">
    <property type="entry name" value="HTH-TYPE TRANSCRIPTIONAL ACTIVATOR RHAS-RELATED"/>
    <property type="match status" value="1"/>
</dbReference>
<protein>
    <submittedName>
        <fullName evidence="6">Helix-turn-helix domain-containing protein</fullName>
    </submittedName>
</protein>
<dbReference type="InterPro" id="IPR020449">
    <property type="entry name" value="Tscrpt_reg_AraC-type_HTH"/>
</dbReference>
<comment type="caution">
    <text evidence="6">The sequence shown here is derived from an EMBL/GenBank/DDBJ whole genome shotgun (WGS) entry which is preliminary data.</text>
</comment>
<dbReference type="PRINTS" id="PR00032">
    <property type="entry name" value="HTHARAC"/>
</dbReference>
<feature type="domain" description="HTH araC/xylS-type" evidence="5">
    <location>
        <begin position="205"/>
        <end position="303"/>
    </location>
</feature>
<keyword evidence="3" id="KW-0804">Transcription</keyword>
<feature type="region of interest" description="Disordered" evidence="4">
    <location>
        <begin position="85"/>
        <end position="104"/>
    </location>
</feature>
<dbReference type="EMBL" id="WSES01000004">
    <property type="protein sequence ID" value="MVW61433.1"/>
    <property type="molecule type" value="Genomic_DNA"/>
</dbReference>
<gene>
    <name evidence="6" type="ORF">GPY61_16000</name>
</gene>
<dbReference type="CDD" id="cd06995">
    <property type="entry name" value="cupin_YkgD-like_N"/>
    <property type="match status" value="1"/>
</dbReference>
<dbReference type="Gene3D" id="1.10.10.60">
    <property type="entry name" value="Homeodomain-like"/>
    <property type="match status" value="2"/>
</dbReference>
<keyword evidence="2" id="KW-0238">DNA-binding</keyword>
<dbReference type="SUPFAM" id="SSF51182">
    <property type="entry name" value="RmlC-like cupins"/>
    <property type="match status" value="1"/>
</dbReference>
<dbReference type="AlphaFoldDB" id="A0A7X3G0I6"/>
<sequence length="311" mass="32753">MDTLSRLLSLYTIRTSLDIRCELAAPWVLDEPAATPGVAPFHVIVEGGARVDVPGHATLDLATGDVVVFPSGSAHRLHAGPAADAAPVRSLGADGPLQRKGNEGDGPATAILCGSFVFDGAARQALARALPDVMVVRASRADDFPGLHALVRLLQHETTAVRPGGDVVVAQLSGALFALLLRAWLAGTGHEAPGLFAILADRRLGNALARMLESPERPWKVEDLAEACHMSRATFARLFARLCGMPPADMLTQLRMARAARALLQGEGAVGDVALAVGYQSEAAFNRVFKRHYGIGPGGYRRAAHVATVTD</sequence>
<evidence type="ECO:0000313" key="7">
    <source>
        <dbReference type="Proteomes" id="UP000443353"/>
    </source>
</evidence>
<dbReference type="Pfam" id="PF12833">
    <property type="entry name" value="HTH_18"/>
    <property type="match status" value="1"/>
</dbReference>
<evidence type="ECO:0000259" key="5">
    <source>
        <dbReference type="PROSITE" id="PS01124"/>
    </source>
</evidence>
<dbReference type="InterPro" id="IPR011051">
    <property type="entry name" value="RmlC_Cupin_sf"/>
</dbReference>
<evidence type="ECO:0000313" key="6">
    <source>
        <dbReference type="EMBL" id="MVW61433.1"/>
    </source>
</evidence>
<dbReference type="InterPro" id="IPR032783">
    <property type="entry name" value="AraC_lig"/>
</dbReference>
<accession>A0A7X3G0I6</accession>
<keyword evidence="1" id="KW-0805">Transcription regulation</keyword>
<dbReference type="InterPro" id="IPR009057">
    <property type="entry name" value="Homeodomain-like_sf"/>
</dbReference>
<dbReference type="GO" id="GO:0043565">
    <property type="term" value="F:sequence-specific DNA binding"/>
    <property type="evidence" value="ECO:0007669"/>
    <property type="project" value="InterPro"/>
</dbReference>
<dbReference type="Pfam" id="PF12852">
    <property type="entry name" value="Cupin_6"/>
    <property type="match status" value="1"/>
</dbReference>
<dbReference type="SUPFAM" id="SSF46689">
    <property type="entry name" value="Homeodomain-like"/>
    <property type="match status" value="2"/>
</dbReference>
<dbReference type="PANTHER" id="PTHR46796:SF7">
    <property type="entry name" value="ARAC FAMILY TRANSCRIPTIONAL REGULATOR"/>
    <property type="match status" value="1"/>
</dbReference>
<dbReference type="RefSeq" id="WP_160409467.1">
    <property type="nucleotide sequence ID" value="NZ_WSES01000004.1"/>
</dbReference>
<keyword evidence="7" id="KW-1185">Reference proteome</keyword>
<evidence type="ECO:0000256" key="4">
    <source>
        <dbReference type="SAM" id="MobiDB-lite"/>
    </source>
</evidence>
<dbReference type="Proteomes" id="UP000443353">
    <property type="component" value="Unassembled WGS sequence"/>
</dbReference>
<evidence type="ECO:0000256" key="2">
    <source>
        <dbReference type="ARBA" id="ARBA00023125"/>
    </source>
</evidence>
<name>A0A7X3G0I6_9BURK</name>
<dbReference type="InterPro" id="IPR050204">
    <property type="entry name" value="AraC_XylS_family_regulators"/>
</dbReference>
<proteinExistence type="predicted"/>